<proteinExistence type="predicted"/>
<dbReference type="EMBL" id="VKQN01000001">
    <property type="protein sequence ID" value="MDR4174649.1"/>
    <property type="molecule type" value="Genomic_DNA"/>
</dbReference>
<protein>
    <submittedName>
        <fullName evidence="3">Uncharacterized protein</fullName>
    </submittedName>
</protein>
<dbReference type="Proteomes" id="UP001181533">
    <property type="component" value="Unassembled WGS sequence"/>
</dbReference>
<dbReference type="Proteomes" id="UP000501107">
    <property type="component" value="Plasmid unnamed3"/>
</dbReference>
<reference evidence="1 4" key="1">
    <citation type="journal article" date="2015" name="Genome Announc.">
        <title>Complete genome sequences for 35 biothreat assay-relevant bacillus species.</title>
        <authorList>
            <person name="Johnson S.L."/>
            <person name="Daligault H.E."/>
            <person name="Davenport K.W."/>
            <person name="Jaissle J."/>
            <person name="Frey K.G."/>
            <person name="Ladner J.T."/>
            <person name="Broomall S.M."/>
            <person name="Bishop-Lilly K.A."/>
            <person name="Bruce D.C."/>
            <person name="Gibbons H.S."/>
            <person name="Coyne S.R."/>
            <person name="Lo C.C."/>
            <person name="Meincke L."/>
            <person name="Munk A.C."/>
            <person name="Koroleva G.I."/>
            <person name="Rosenzweig C.N."/>
            <person name="Palacios G.F."/>
            <person name="Redden C.L."/>
            <person name="Minogue T.D."/>
            <person name="Chain P.S."/>
        </authorList>
    </citation>
    <scope>NUCLEOTIDE SEQUENCE [LARGE SCALE GENOMIC DNA]</scope>
    <source>
        <strain evidence="1 4">HD1011</strain>
        <plasmid evidence="1 4">2</plasmid>
    </source>
</reference>
<evidence type="ECO:0000313" key="3">
    <source>
        <dbReference type="EMBL" id="QKH22944.1"/>
    </source>
</evidence>
<dbReference type="KEGG" id="btw:BF38_6049"/>
<geneLocation type="plasmid" evidence="1 4">
    <name>2</name>
</geneLocation>
<gene>
    <name evidence="1" type="ORF">BF38_6049</name>
    <name evidence="2" type="ORF">FO599_00705</name>
    <name evidence="3" type="ORF">FOC89_02900</name>
</gene>
<keyword evidence="3" id="KW-0614">Plasmid</keyword>
<geneLocation type="plasmid" evidence="3 5">
    <name>unnamed3</name>
</geneLocation>
<evidence type="ECO:0000313" key="1">
    <source>
        <dbReference type="EMBL" id="AJG73832.1"/>
    </source>
</evidence>
<dbReference type="EMBL" id="CP053979">
    <property type="protein sequence ID" value="QKH22944.1"/>
    <property type="molecule type" value="Genomic_DNA"/>
</dbReference>
<dbReference type="RefSeq" id="WP_000598891.1">
    <property type="nucleotide sequence ID" value="NZ_CP009334.1"/>
</dbReference>
<reference evidence="2" key="2">
    <citation type="submission" date="2019-07" db="EMBL/GenBank/DDBJ databases">
        <title>Phylogenomic Reclassification of ATCC Bacillus Strains and Various Taxa within the Genus Bacillus.</title>
        <authorList>
            <person name="Riojas M.A."/>
            <person name="Frank A.M."/>
            <person name="Fenn S.L."/>
            <person name="King S.P."/>
            <person name="Brower S.M."/>
            <person name="Hazbon M.H."/>
        </authorList>
    </citation>
    <scope>NUCLEOTIDE SEQUENCE</scope>
    <source>
        <strain evidence="2">ATCC 35646</strain>
    </source>
</reference>
<reference evidence="3 5" key="3">
    <citation type="submission" date="2020-05" db="EMBL/GenBank/DDBJ databases">
        <title>FDA dAtabase for Regulatory Grade micrObial Sequences (FDA-ARGOS): Supporting development and validation of Infectious Disease Dx tests.</title>
        <authorList>
            <person name="Nelson B."/>
            <person name="Plummer A."/>
            <person name="Tallon L."/>
            <person name="Sadzewicz L."/>
            <person name="Zhao X."/>
            <person name="Vavikolanu K."/>
            <person name="Mehta A."/>
            <person name="Aluvathingal J."/>
            <person name="Nadendla S."/>
            <person name="Myers T."/>
            <person name="Yan Y."/>
            <person name="Sichtig H."/>
        </authorList>
    </citation>
    <scope>NUCLEOTIDE SEQUENCE [LARGE SCALE GENOMIC DNA]</scope>
    <source>
        <strain evidence="3 5">FDAARGOS_795</strain>
        <plasmid evidence="3 5">unnamed3</plasmid>
    </source>
</reference>
<dbReference type="AlphaFoldDB" id="A0A0B5NK83"/>
<sequence length="150" mass="17201">MIKVYKVTAKDSNIVTLFVYDGNKNLLMDSPDVEVLDDFLDLLNLGLSDSPQITDLETISIEKYSLEVSIKTKGFMKLDELPKYVKQVKGIVVEGAEEPYARVEVLCYVHVGNQEITFYKPLVQSEYFNHPFNLLDGREFDNLPPFKLFL</sequence>
<dbReference type="Proteomes" id="UP000031876">
    <property type="component" value="Plasmid 2"/>
</dbReference>
<dbReference type="EMBL" id="CP009334">
    <property type="protein sequence ID" value="AJG73832.1"/>
    <property type="molecule type" value="Genomic_DNA"/>
</dbReference>
<evidence type="ECO:0000313" key="2">
    <source>
        <dbReference type="EMBL" id="MDR4174649.1"/>
    </source>
</evidence>
<evidence type="ECO:0000313" key="5">
    <source>
        <dbReference type="Proteomes" id="UP000501107"/>
    </source>
</evidence>
<organism evidence="3 5">
    <name type="scientific">Bacillus thuringiensis</name>
    <dbReference type="NCBI Taxonomy" id="1428"/>
    <lineage>
        <taxon>Bacteria</taxon>
        <taxon>Bacillati</taxon>
        <taxon>Bacillota</taxon>
        <taxon>Bacilli</taxon>
        <taxon>Bacillales</taxon>
        <taxon>Bacillaceae</taxon>
        <taxon>Bacillus</taxon>
        <taxon>Bacillus cereus group</taxon>
    </lineage>
</organism>
<accession>A0A0B5NK83</accession>
<evidence type="ECO:0000313" key="4">
    <source>
        <dbReference type="Proteomes" id="UP000031876"/>
    </source>
</evidence>
<name>A0A0B5NK83_BACTU</name>